<dbReference type="SMART" id="SM00884">
    <property type="entry name" value="Cullin_Nedd8"/>
    <property type="match status" value="1"/>
</dbReference>
<dbReference type="InterPro" id="IPR059120">
    <property type="entry name" value="Cullin-like_AB"/>
</dbReference>
<gene>
    <name evidence="10" type="ORF">SEV965_LOCUS11438</name>
</gene>
<comment type="pathway">
    <text evidence="1">Protein modification; protein ubiquitination.</text>
</comment>
<accession>A0A814HVR4</accession>
<dbReference type="InterPro" id="IPR016157">
    <property type="entry name" value="Cullin_CS"/>
</dbReference>
<dbReference type="InterPro" id="IPR036390">
    <property type="entry name" value="WH_DNA-bd_sf"/>
</dbReference>
<dbReference type="FunFam" id="1.20.1310.10:FF:000014">
    <property type="entry name" value="Cullin 5"/>
    <property type="match status" value="1"/>
</dbReference>
<comment type="caution">
    <text evidence="10">The sequence shown here is derived from an EMBL/GenBank/DDBJ whole genome shotgun (WGS) entry which is preliminary data.</text>
</comment>
<dbReference type="GO" id="GO:0006511">
    <property type="term" value="P:ubiquitin-dependent protein catabolic process"/>
    <property type="evidence" value="ECO:0007669"/>
    <property type="project" value="InterPro"/>
</dbReference>
<dbReference type="Gene3D" id="3.30.230.130">
    <property type="entry name" value="Cullin, Chain C, Domain 2"/>
    <property type="match status" value="1"/>
</dbReference>
<dbReference type="Pfam" id="PF10557">
    <property type="entry name" value="Cullin_Nedd8"/>
    <property type="match status" value="1"/>
</dbReference>
<dbReference type="FunFam" id="1.10.10.10:FF:000014">
    <property type="entry name" value="Cullin 1"/>
    <property type="match status" value="1"/>
</dbReference>
<dbReference type="Proteomes" id="UP000663889">
    <property type="component" value="Unassembled WGS sequence"/>
</dbReference>
<protein>
    <recommendedName>
        <fullName evidence="6">Cullin-5</fullName>
    </recommendedName>
</protein>
<dbReference type="FunFam" id="1.20.1310.10:FF:000012">
    <property type="entry name" value="Cullin 2"/>
    <property type="match status" value="1"/>
</dbReference>
<evidence type="ECO:0000259" key="9">
    <source>
        <dbReference type="PROSITE" id="PS50069"/>
    </source>
</evidence>
<dbReference type="InterPro" id="IPR045093">
    <property type="entry name" value="Cullin"/>
</dbReference>
<dbReference type="PANTHER" id="PTHR11932">
    <property type="entry name" value="CULLIN"/>
    <property type="match status" value="1"/>
</dbReference>
<dbReference type="GO" id="GO:0031461">
    <property type="term" value="C:cullin-RING ubiquitin ligase complex"/>
    <property type="evidence" value="ECO:0007669"/>
    <property type="project" value="InterPro"/>
</dbReference>
<dbReference type="Pfam" id="PF00888">
    <property type="entry name" value="Cullin"/>
    <property type="match status" value="1"/>
</dbReference>
<dbReference type="InterPro" id="IPR001373">
    <property type="entry name" value="Cullin_N"/>
</dbReference>
<comment type="similarity">
    <text evidence="2 7 8">Belongs to the cullin family.</text>
</comment>
<evidence type="ECO:0000256" key="2">
    <source>
        <dbReference type="ARBA" id="ARBA00006019"/>
    </source>
</evidence>
<dbReference type="InterPro" id="IPR036388">
    <property type="entry name" value="WH-like_DNA-bd_sf"/>
</dbReference>
<dbReference type="FunFam" id="3.30.230.130:FF:000003">
    <property type="entry name" value="Cullin 2"/>
    <property type="match status" value="1"/>
</dbReference>
<evidence type="ECO:0000256" key="7">
    <source>
        <dbReference type="PROSITE-ProRule" id="PRU00330"/>
    </source>
</evidence>
<dbReference type="GO" id="GO:0031625">
    <property type="term" value="F:ubiquitin protein ligase binding"/>
    <property type="evidence" value="ECO:0007669"/>
    <property type="project" value="InterPro"/>
</dbReference>
<dbReference type="SUPFAM" id="SSF74788">
    <property type="entry name" value="Cullin repeat-like"/>
    <property type="match status" value="1"/>
</dbReference>
<dbReference type="PROSITE" id="PS01256">
    <property type="entry name" value="CULLIN_1"/>
    <property type="match status" value="1"/>
</dbReference>
<dbReference type="SMART" id="SM00182">
    <property type="entry name" value="CULLIN"/>
    <property type="match status" value="1"/>
</dbReference>
<dbReference type="AlphaFoldDB" id="A0A814HVR4"/>
<dbReference type="PROSITE" id="PS50069">
    <property type="entry name" value="CULLIN_2"/>
    <property type="match status" value="1"/>
</dbReference>
<name>A0A814HVR4_9BILA</name>
<dbReference type="Gene3D" id="1.10.10.10">
    <property type="entry name" value="Winged helix-like DNA-binding domain superfamily/Winged helix DNA-binding domain"/>
    <property type="match status" value="1"/>
</dbReference>
<reference evidence="10" key="1">
    <citation type="submission" date="2021-02" db="EMBL/GenBank/DDBJ databases">
        <authorList>
            <person name="Nowell W R."/>
        </authorList>
    </citation>
    <scope>NUCLEOTIDE SEQUENCE</scope>
</reference>
<dbReference type="Pfam" id="PF26557">
    <property type="entry name" value="Cullin_AB"/>
    <property type="match status" value="1"/>
</dbReference>
<dbReference type="SUPFAM" id="SSF46785">
    <property type="entry name" value="Winged helix' DNA-binding domain"/>
    <property type="match status" value="1"/>
</dbReference>
<dbReference type="InterPro" id="IPR019559">
    <property type="entry name" value="Cullin_neddylation_domain"/>
</dbReference>
<sequence>MVSTIKPKQVNFNDLWPIVLTTVRSVINMSRYGHTDQLTWQNRFSDIYDMCAATPDSYAEKLYEETTKFLEDHCISMKKDIVESEQNMLNIYVKYWTEYKMGAEHLNSLYTCLNNLIVKKHLVTEPENNMILEYTIELNDQSPVEIGEMALDCWTKIIIEPLKDRLVKLLLEQIYLDRIGECVNQTIIKNVIISFVDVYQYRKINTLELYENSFESHFLQTTGEYYREEGNHYLAKLNCIQYMKKILLFIDDEEFRSRKFLNPTSYIKVNNECLQRLVCDHYDTLKNECNELILQQDFDALQNMYKLLKPTHIGINYMVEQLQANITYIGNEKIQSLKGENLPTLFVETLLELHTTYLNIIRETFANDPDFISSLDKACTIIVNMKNGNCLSAKAPELLAHYCDNLLRKSSKTLTENEIEEKLLHGITIFNYLEDKDYFQRFYQKMLARRLINQQSTSMDAEEFIVTKLKEMCGYEFTAKLARMFQDMKVSNDLYIKFLDYLKSESSSNVQNQTMTNLIGLDFNIYVLQANSWPIAQLTTNTFLIPQPLEKPLHLFEAFYNKQYNGRKLCWIYNLSNGEIRMSHLDRSYVVTMCTYQMAILLIFNQHDKLTLHEIAESTKLNMKELERQILPLIENKFLLNNTNNLTSKSIISINFEYKSKRTKFKISTTIHKETRQDSEISQKIVDDDRKFYLQAIIVRIMKSRKILKHNLLIEEVITQSKQRFIPSIHLIKKCIEILIDKQYLERNLTDEYTYIA</sequence>
<keyword evidence="4" id="KW-0833">Ubl conjugation pathway</keyword>
<dbReference type="SUPFAM" id="SSF75632">
    <property type="entry name" value="Cullin homology domain"/>
    <property type="match status" value="1"/>
</dbReference>
<dbReference type="Gene3D" id="1.20.1310.10">
    <property type="entry name" value="Cullin Repeats"/>
    <property type="match status" value="4"/>
</dbReference>
<dbReference type="EMBL" id="CAJNOU010000494">
    <property type="protein sequence ID" value="CAF1013827.1"/>
    <property type="molecule type" value="Genomic_DNA"/>
</dbReference>
<evidence type="ECO:0000256" key="6">
    <source>
        <dbReference type="ARBA" id="ARBA00040451"/>
    </source>
</evidence>
<keyword evidence="5" id="KW-0832">Ubl conjugation</keyword>
<evidence type="ECO:0000256" key="3">
    <source>
        <dbReference type="ARBA" id="ARBA00022499"/>
    </source>
</evidence>
<proteinExistence type="inferred from homology"/>
<evidence type="ECO:0000256" key="1">
    <source>
        <dbReference type="ARBA" id="ARBA00004906"/>
    </source>
</evidence>
<keyword evidence="3" id="KW-1017">Isopeptide bond</keyword>
<evidence type="ECO:0000256" key="5">
    <source>
        <dbReference type="ARBA" id="ARBA00022843"/>
    </source>
</evidence>
<evidence type="ECO:0000256" key="4">
    <source>
        <dbReference type="ARBA" id="ARBA00022786"/>
    </source>
</evidence>
<feature type="domain" description="Cullin family profile" evidence="9">
    <location>
        <begin position="394"/>
        <end position="634"/>
    </location>
</feature>
<organism evidence="10 11">
    <name type="scientific">Rotaria sordida</name>
    <dbReference type="NCBI Taxonomy" id="392033"/>
    <lineage>
        <taxon>Eukaryota</taxon>
        <taxon>Metazoa</taxon>
        <taxon>Spiralia</taxon>
        <taxon>Gnathifera</taxon>
        <taxon>Rotifera</taxon>
        <taxon>Eurotatoria</taxon>
        <taxon>Bdelloidea</taxon>
        <taxon>Philodinida</taxon>
        <taxon>Philodinidae</taxon>
        <taxon>Rotaria</taxon>
    </lineage>
</organism>
<evidence type="ECO:0000256" key="8">
    <source>
        <dbReference type="RuleBase" id="RU003829"/>
    </source>
</evidence>
<evidence type="ECO:0000313" key="10">
    <source>
        <dbReference type="EMBL" id="CAF1013827.1"/>
    </source>
</evidence>
<dbReference type="InterPro" id="IPR036317">
    <property type="entry name" value="Cullin_homology_sf"/>
</dbReference>
<evidence type="ECO:0000313" key="11">
    <source>
        <dbReference type="Proteomes" id="UP000663889"/>
    </source>
</evidence>
<dbReference type="InterPro" id="IPR016159">
    <property type="entry name" value="Cullin_repeat-like_dom_sf"/>
</dbReference>
<dbReference type="InterPro" id="IPR016158">
    <property type="entry name" value="Cullin_homology"/>
</dbReference>
<dbReference type="GO" id="GO:0005634">
    <property type="term" value="C:nucleus"/>
    <property type="evidence" value="ECO:0007669"/>
    <property type="project" value="UniProtKB-ARBA"/>
</dbReference>